<feature type="domain" description="Protein kinase" evidence="9">
    <location>
        <begin position="28"/>
        <end position="328"/>
    </location>
</feature>
<sequence length="513" mass="58157">MPGTDGPITRHLTVYNVLGVEFIIPKRYVLLDLIGRGAYGTVCAARDDLTGENVAIKKISGVFDHVVFSKRCVREIRIMRVLEHENLLGVMNIMEGEPSSEGGLDFNDIYIVSNLMETDLSSVIKSPQALTGQHLQFFTYQILKGLSYLHASNIVHRDLKPRNLLCNSNCDLTICDFGLARISFPHLMHRVSSMTDYVATRWYRAPEIIIGWAEYGKAVDVWGVGCILAELVLRRPIFAGSNNEEQLRLITSILGCPSEDTIAKVEKLHYRELLQEINEQGNSKRSRLETFFRQHGASEDCIEVLKYALTFDPDERSTCNQLLRLPYFSEMTEDDEDMDGDDEEGIDLPYEDFAFEDMPCTHDVMKREIIKEVIWNQERDKETLAEQGLVDVEAKDWASEDMPEMLQLPTLEELRGMYSDGNSESSPTSGGQLRGRLHSDISLDDEFLYANTNSRDANRRSFSLQEFKEELTKTAGEMEEMRTAVDETMADLDLDIDDGDKKGGGDDKKPEAK</sequence>
<keyword evidence="2 7" id="KW-0808">Transferase</keyword>
<protein>
    <recommendedName>
        <fullName evidence="7">Mitogen-activated protein kinase</fullName>
        <ecNumber evidence="7">2.7.11.24</ecNumber>
    </recommendedName>
</protein>
<dbReference type="FunFam" id="3.30.200.20:FF:000046">
    <property type="entry name" value="Mitogen-activated protein kinase"/>
    <property type="match status" value="1"/>
</dbReference>
<evidence type="ECO:0000256" key="7">
    <source>
        <dbReference type="RuleBase" id="RU361165"/>
    </source>
</evidence>
<dbReference type="Pfam" id="PF00069">
    <property type="entry name" value="Pkinase"/>
    <property type="match status" value="1"/>
</dbReference>
<dbReference type="Proteomes" id="UP001162640">
    <property type="component" value="Unassembled WGS sequence"/>
</dbReference>
<dbReference type="InterPro" id="IPR050117">
    <property type="entry name" value="MAPK"/>
</dbReference>
<keyword evidence="4 7" id="KW-0418">Kinase</keyword>
<keyword evidence="1 7" id="KW-0723">Serine/threonine-protein kinase</keyword>
<feature type="binding site" evidence="6">
    <location>
        <position position="58"/>
    </location>
    <ligand>
        <name>ATP</name>
        <dbReference type="ChEBI" id="CHEBI:30616"/>
    </ligand>
</feature>
<dbReference type="SMART" id="SM00220">
    <property type="entry name" value="S_TKc"/>
    <property type="match status" value="1"/>
</dbReference>
<evidence type="ECO:0000256" key="8">
    <source>
        <dbReference type="SAM" id="MobiDB-lite"/>
    </source>
</evidence>
<feature type="compositionally biased region" description="Acidic residues" evidence="8">
    <location>
        <begin position="489"/>
        <end position="498"/>
    </location>
</feature>
<dbReference type="PROSITE" id="PS01351">
    <property type="entry name" value="MAPK"/>
    <property type="match status" value="1"/>
</dbReference>
<reference evidence="11" key="1">
    <citation type="journal article" date="2023" name="Commun. Biol.">
        <title>Genome analysis of Parmales, the sister group of diatoms, reveals the evolutionary specialization of diatoms from phago-mixotrophs to photoautotrophs.</title>
        <authorList>
            <person name="Ban H."/>
            <person name="Sato S."/>
            <person name="Yoshikawa S."/>
            <person name="Yamada K."/>
            <person name="Nakamura Y."/>
            <person name="Ichinomiya M."/>
            <person name="Sato N."/>
            <person name="Blanc-Mathieu R."/>
            <person name="Endo H."/>
            <person name="Kuwata A."/>
            <person name="Ogata H."/>
        </authorList>
    </citation>
    <scope>NUCLEOTIDE SEQUENCE [LARGE SCALE GENOMIC DNA]</scope>
</reference>
<dbReference type="GO" id="GO:0005524">
    <property type="term" value="F:ATP binding"/>
    <property type="evidence" value="ECO:0007669"/>
    <property type="project" value="UniProtKB-UniRule"/>
</dbReference>
<dbReference type="SUPFAM" id="SSF56112">
    <property type="entry name" value="Protein kinase-like (PK-like)"/>
    <property type="match status" value="1"/>
</dbReference>
<dbReference type="PROSITE" id="PS00108">
    <property type="entry name" value="PROTEIN_KINASE_ST"/>
    <property type="match status" value="1"/>
</dbReference>
<comment type="caution">
    <text evidence="10">The sequence shown here is derived from an EMBL/GenBank/DDBJ whole genome shotgun (WGS) entry which is preliminary data.</text>
</comment>
<evidence type="ECO:0000256" key="1">
    <source>
        <dbReference type="ARBA" id="ARBA00022527"/>
    </source>
</evidence>
<comment type="activity regulation">
    <text evidence="7">Activated by threonine and tyrosine phosphorylation.</text>
</comment>
<keyword evidence="7" id="KW-0460">Magnesium</keyword>
<dbReference type="AlphaFoldDB" id="A0A9W7B1V7"/>
<gene>
    <name evidence="10" type="ORF">TL16_g08187</name>
</gene>
<evidence type="ECO:0000313" key="10">
    <source>
        <dbReference type="EMBL" id="GMH79567.1"/>
    </source>
</evidence>
<dbReference type="CDD" id="cd07834">
    <property type="entry name" value="STKc_MAPK"/>
    <property type="match status" value="1"/>
</dbReference>
<evidence type="ECO:0000256" key="3">
    <source>
        <dbReference type="ARBA" id="ARBA00022741"/>
    </source>
</evidence>
<dbReference type="InterPro" id="IPR017441">
    <property type="entry name" value="Protein_kinase_ATP_BS"/>
</dbReference>
<dbReference type="FunFam" id="1.10.510.10:FF:000624">
    <property type="entry name" value="Mitogen-activated protein kinase"/>
    <property type="match status" value="1"/>
</dbReference>
<evidence type="ECO:0000256" key="5">
    <source>
        <dbReference type="ARBA" id="ARBA00022840"/>
    </source>
</evidence>
<dbReference type="GO" id="GO:0004707">
    <property type="term" value="F:MAP kinase activity"/>
    <property type="evidence" value="ECO:0007669"/>
    <property type="project" value="UniProtKB-EC"/>
</dbReference>
<dbReference type="Gene3D" id="3.30.200.20">
    <property type="entry name" value="Phosphorylase Kinase, domain 1"/>
    <property type="match status" value="1"/>
</dbReference>
<feature type="region of interest" description="Disordered" evidence="8">
    <location>
        <begin position="417"/>
        <end position="436"/>
    </location>
</feature>
<dbReference type="PROSITE" id="PS50011">
    <property type="entry name" value="PROTEIN_KINASE_DOM"/>
    <property type="match status" value="1"/>
</dbReference>
<name>A0A9W7B1V7_9STRA</name>
<comment type="cofactor">
    <cofactor evidence="7">
        <name>Mg(2+)</name>
        <dbReference type="ChEBI" id="CHEBI:18420"/>
    </cofactor>
</comment>
<evidence type="ECO:0000256" key="6">
    <source>
        <dbReference type="PROSITE-ProRule" id="PRU10141"/>
    </source>
</evidence>
<organism evidence="10 11">
    <name type="scientific">Triparma laevis f. inornata</name>
    <dbReference type="NCBI Taxonomy" id="1714386"/>
    <lineage>
        <taxon>Eukaryota</taxon>
        <taxon>Sar</taxon>
        <taxon>Stramenopiles</taxon>
        <taxon>Ochrophyta</taxon>
        <taxon>Bolidophyceae</taxon>
        <taxon>Parmales</taxon>
        <taxon>Triparmaceae</taxon>
        <taxon>Triparma</taxon>
    </lineage>
</organism>
<keyword evidence="3 6" id="KW-0547">Nucleotide-binding</keyword>
<dbReference type="Gene3D" id="1.10.510.10">
    <property type="entry name" value="Transferase(Phosphotransferase) domain 1"/>
    <property type="match status" value="1"/>
</dbReference>
<evidence type="ECO:0000259" key="9">
    <source>
        <dbReference type="PROSITE" id="PS50011"/>
    </source>
</evidence>
<dbReference type="InterPro" id="IPR003527">
    <property type="entry name" value="MAP_kinase_CS"/>
</dbReference>
<accession>A0A9W7B1V7</accession>
<evidence type="ECO:0000256" key="4">
    <source>
        <dbReference type="ARBA" id="ARBA00022777"/>
    </source>
</evidence>
<feature type="compositionally biased region" description="Basic and acidic residues" evidence="8">
    <location>
        <begin position="499"/>
        <end position="513"/>
    </location>
</feature>
<dbReference type="InterPro" id="IPR008271">
    <property type="entry name" value="Ser/Thr_kinase_AS"/>
</dbReference>
<dbReference type="InterPro" id="IPR000719">
    <property type="entry name" value="Prot_kinase_dom"/>
</dbReference>
<dbReference type="EC" id="2.7.11.24" evidence="7"/>
<comment type="similarity">
    <text evidence="7">Belongs to the protein kinase superfamily. Ser/Thr protein kinase family. MAP kinase subfamily.</text>
</comment>
<dbReference type="PANTHER" id="PTHR24055">
    <property type="entry name" value="MITOGEN-ACTIVATED PROTEIN KINASE"/>
    <property type="match status" value="1"/>
</dbReference>
<dbReference type="InterPro" id="IPR011009">
    <property type="entry name" value="Kinase-like_dom_sf"/>
</dbReference>
<keyword evidence="5 6" id="KW-0067">ATP-binding</keyword>
<evidence type="ECO:0000256" key="2">
    <source>
        <dbReference type="ARBA" id="ARBA00022679"/>
    </source>
</evidence>
<proteinExistence type="inferred from homology"/>
<feature type="compositionally biased region" description="Polar residues" evidence="8">
    <location>
        <begin position="420"/>
        <end position="431"/>
    </location>
</feature>
<dbReference type="PROSITE" id="PS00107">
    <property type="entry name" value="PROTEIN_KINASE_ATP"/>
    <property type="match status" value="1"/>
</dbReference>
<feature type="region of interest" description="Disordered" evidence="8">
    <location>
        <begin position="489"/>
        <end position="513"/>
    </location>
</feature>
<comment type="catalytic activity">
    <reaction evidence="7">
        <text>L-threonyl-[protein] + ATP = O-phospho-L-threonyl-[protein] + ADP + H(+)</text>
        <dbReference type="Rhea" id="RHEA:46608"/>
        <dbReference type="Rhea" id="RHEA-COMP:11060"/>
        <dbReference type="Rhea" id="RHEA-COMP:11605"/>
        <dbReference type="ChEBI" id="CHEBI:15378"/>
        <dbReference type="ChEBI" id="CHEBI:30013"/>
        <dbReference type="ChEBI" id="CHEBI:30616"/>
        <dbReference type="ChEBI" id="CHEBI:61977"/>
        <dbReference type="ChEBI" id="CHEBI:456216"/>
        <dbReference type="EC" id="2.7.11.24"/>
    </reaction>
</comment>
<dbReference type="EMBL" id="BLQM01000267">
    <property type="protein sequence ID" value="GMH79567.1"/>
    <property type="molecule type" value="Genomic_DNA"/>
</dbReference>
<evidence type="ECO:0000313" key="11">
    <source>
        <dbReference type="Proteomes" id="UP001162640"/>
    </source>
</evidence>